<dbReference type="EMBL" id="LR596615">
    <property type="protein sequence ID" value="VUE36194.1"/>
    <property type="molecule type" value="Genomic_DNA"/>
</dbReference>
<evidence type="ECO:0000313" key="1">
    <source>
        <dbReference type="EMBL" id="SOK58425.1"/>
    </source>
</evidence>
<dbReference type="Proteomes" id="UP000240931">
    <property type="component" value="Segment"/>
</dbReference>
<sequence>MKPKITREDIIQEIRQQREDFSKRMIDEANGVQVYDLTTPEGRQRFLVDNSYILLPTPFEPVLAKIHHNGENGVTEWYEVVYYNGAEWCCYAGSETFKDGERILKWKYCNEIL</sequence>
<dbReference type="OrthoDB" id="35954at10239"/>
<dbReference type="Proteomes" id="UP000317227">
    <property type="component" value="Segment"/>
</dbReference>
<evidence type="ECO:0000313" key="4">
    <source>
        <dbReference type="Proteomes" id="UP000317227"/>
    </source>
</evidence>
<evidence type="ECO:0000313" key="2">
    <source>
        <dbReference type="EMBL" id="VUE36194.1"/>
    </source>
</evidence>
<accession>A0A2C9CXA1</accession>
<dbReference type="RefSeq" id="YP_009623758.1">
    <property type="nucleotide sequence ID" value="NC_042116.1"/>
</dbReference>
<protein>
    <submittedName>
        <fullName evidence="1">Uncharacterized protein</fullName>
    </submittedName>
</protein>
<dbReference type="GeneID" id="40100566"/>
<reference evidence="1" key="2">
    <citation type="submission" date="2017-10" db="EMBL/GenBank/DDBJ databases">
        <authorList>
            <person name="Banno H."/>
            <person name="Chua N.-H."/>
        </authorList>
    </citation>
    <scope>NUCLEOTIDE SEQUENCE [LARGE SCALE GENOMIC DNA]</scope>
</reference>
<gene>
    <name evidence="1" type="primary">g148</name>
</gene>
<dbReference type="KEGG" id="vg:40100566"/>
<evidence type="ECO:0000313" key="3">
    <source>
        <dbReference type="Proteomes" id="UP000240931"/>
    </source>
</evidence>
<proteinExistence type="predicted"/>
<reference evidence="2 4" key="3">
    <citation type="submission" date="2019-06" db="EMBL/GenBank/DDBJ databases">
        <authorList>
            <person name="Bower L."/>
            <person name="Leinonen R."/>
        </authorList>
    </citation>
    <scope>NUCLEOTIDE SEQUENCE [LARGE SCALE GENOMIC DNA]</scope>
</reference>
<dbReference type="EMBL" id="LT960551">
    <property type="protein sequence ID" value="SOK58425.1"/>
    <property type="molecule type" value="Genomic_DNA"/>
</dbReference>
<name>A0A2C9CXA1_9CAUD</name>
<keyword evidence="3" id="KW-1185">Reference proteome</keyword>
<reference evidence="3" key="1">
    <citation type="submission" date="2017-10" db="EMBL/GenBank/DDBJ databases">
        <authorList>
            <person name="Skurnik M."/>
        </authorList>
    </citation>
    <scope>NUCLEOTIDE SEQUENCE [LARGE SCALE GENOMIC DNA]</scope>
</reference>
<organism evidence="1 3">
    <name type="scientific">Yersinia phage fHe-Yen9-04</name>
    <dbReference type="NCBI Taxonomy" id="2052742"/>
    <lineage>
        <taxon>Viruses</taxon>
        <taxon>Duplodnaviria</taxon>
        <taxon>Heunggongvirae</taxon>
        <taxon>Uroviricota</taxon>
        <taxon>Caudoviricetes</taxon>
        <taxon>Eneladusvirus</taxon>
        <taxon>Eneladusvirus Yen904</taxon>
    </lineage>
</organism>